<name>A0A2N9G402_FAGSY</name>
<proteinExistence type="predicted"/>
<reference evidence="1" key="1">
    <citation type="submission" date="2018-02" db="EMBL/GenBank/DDBJ databases">
        <authorList>
            <person name="Cohen D.B."/>
            <person name="Kent A.D."/>
        </authorList>
    </citation>
    <scope>NUCLEOTIDE SEQUENCE</scope>
</reference>
<organism evidence="1">
    <name type="scientific">Fagus sylvatica</name>
    <name type="common">Beechnut</name>
    <dbReference type="NCBI Taxonomy" id="28930"/>
    <lineage>
        <taxon>Eukaryota</taxon>
        <taxon>Viridiplantae</taxon>
        <taxon>Streptophyta</taxon>
        <taxon>Embryophyta</taxon>
        <taxon>Tracheophyta</taxon>
        <taxon>Spermatophyta</taxon>
        <taxon>Magnoliopsida</taxon>
        <taxon>eudicotyledons</taxon>
        <taxon>Gunneridae</taxon>
        <taxon>Pentapetalae</taxon>
        <taxon>rosids</taxon>
        <taxon>fabids</taxon>
        <taxon>Fagales</taxon>
        <taxon>Fagaceae</taxon>
        <taxon>Fagus</taxon>
    </lineage>
</organism>
<evidence type="ECO:0000313" key="1">
    <source>
        <dbReference type="EMBL" id="SPC94165.1"/>
    </source>
</evidence>
<protein>
    <submittedName>
        <fullName evidence="1">Uncharacterized protein</fullName>
    </submittedName>
</protein>
<dbReference type="InterPro" id="IPR049198">
    <property type="entry name" value="DUF6865"/>
</dbReference>
<dbReference type="PANTHER" id="PTHR35282">
    <property type="entry name" value="F5D14.24 PROTEIN"/>
    <property type="match status" value="1"/>
</dbReference>
<dbReference type="PANTHER" id="PTHR35282:SF11">
    <property type="entry name" value="EG5651"/>
    <property type="match status" value="1"/>
</dbReference>
<dbReference type="Pfam" id="PF21737">
    <property type="entry name" value="DUF6865"/>
    <property type="match status" value="1"/>
</dbReference>
<accession>A0A2N9G402</accession>
<dbReference type="AlphaFoldDB" id="A0A2N9G402"/>
<dbReference type="EMBL" id="OIVN01001455">
    <property type="protein sequence ID" value="SPC94165.1"/>
    <property type="molecule type" value="Genomic_DNA"/>
</dbReference>
<gene>
    <name evidence="1" type="ORF">FSB_LOCUS22047</name>
</gene>
<sequence>MDIKASCKEVSEELARELLIAISYSLPDQVLELNSVPENCNSVDNVVVSNNDGAEKYRSELISISYVQSPDINSEQLKWETMRGYSVYASRISI</sequence>